<proteinExistence type="predicted"/>
<evidence type="ECO:0000313" key="1">
    <source>
        <dbReference type="EMBL" id="KAK3602528.1"/>
    </source>
</evidence>
<reference evidence="1" key="3">
    <citation type="submission" date="2023-05" db="EMBL/GenBank/DDBJ databases">
        <authorList>
            <person name="Smith C.H."/>
        </authorList>
    </citation>
    <scope>NUCLEOTIDE SEQUENCE</scope>
    <source>
        <strain evidence="1">CHS0354</strain>
        <tissue evidence="1">Mantle</tissue>
    </source>
</reference>
<name>A0AAE0T3G2_9BIVA</name>
<keyword evidence="2" id="KW-1185">Reference proteome</keyword>
<dbReference type="EMBL" id="JAEAOA010000298">
    <property type="protein sequence ID" value="KAK3602528.1"/>
    <property type="molecule type" value="Genomic_DNA"/>
</dbReference>
<sequence>MERISCKVNSGALMTACVKRLIMTMLMNDAFDRKDCYTMFRGDVGAKTIGTSSALFLRPEVVKRHKSMLLMSLFPCKFGRSRMKETDNIVERIVATLDYIAGARQVVNYSTKLTPKLNLKSGLPSSCFS</sequence>
<organism evidence="1 2">
    <name type="scientific">Potamilus streckersoni</name>
    <dbReference type="NCBI Taxonomy" id="2493646"/>
    <lineage>
        <taxon>Eukaryota</taxon>
        <taxon>Metazoa</taxon>
        <taxon>Spiralia</taxon>
        <taxon>Lophotrochozoa</taxon>
        <taxon>Mollusca</taxon>
        <taxon>Bivalvia</taxon>
        <taxon>Autobranchia</taxon>
        <taxon>Heteroconchia</taxon>
        <taxon>Palaeoheterodonta</taxon>
        <taxon>Unionida</taxon>
        <taxon>Unionoidea</taxon>
        <taxon>Unionidae</taxon>
        <taxon>Ambleminae</taxon>
        <taxon>Lampsilini</taxon>
        <taxon>Potamilus</taxon>
    </lineage>
</organism>
<gene>
    <name evidence="1" type="ORF">CHS0354_003780</name>
</gene>
<evidence type="ECO:0000313" key="2">
    <source>
        <dbReference type="Proteomes" id="UP001195483"/>
    </source>
</evidence>
<reference evidence="1" key="2">
    <citation type="journal article" date="2021" name="Genome Biol. Evol.">
        <title>Developing a high-quality reference genome for a parasitic bivalve with doubly uniparental inheritance (Bivalvia: Unionida).</title>
        <authorList>
            <person name="Smith C.H."/>
        </authorList>
    </citation>
    <scope>NUCLEOTIDE SEQUENCE</scope>
    <source>
        <strain evidence="1">CHS0354</strain>
        <tissue evidence="1">Mantle</tissue>
    </source>
</reference>
<comment type="caution">
    <text evidence="1">The sequence shown here is derived from an EMBL/GenBank/DDBJ whole genome shotgun (WGS) entry which is preliminary data.</text>
</comment>
<dbReference type="AlphaFoldDB" id="A0AAE0T3G2"/>
<reference evidence="1" key="1">
    <citation type="journal article" date="2021" name="Genome Biol. Evol.">
        <title>A High-Quality Reference Genome for a Parasitic Bivalve with Doubly Uniparental Inheritance (Bivalvia: Unionida).</title>
        <authorList>
            <person name="Smith C.H."/>
        </authorList>
    </citation>
    <scope>NUCLEOTIDE SEQUENCE</scope>
    <source>
        <strain evidence="1">CHS0354</strain>
    </source>
</reference>
<accession>A0AAE0T3G2</accession>
<dbReference type="Proteomes" id="UP001195483">
    <property type="component" value="Unassembled WGS sequence"/>
</dbReference>
<protein>
    <submittedName>
        <fullName evidence="1">Uncharacterized protein</fullName>
    </submittedName>
</protein>